<name>H2BYU9_GILLR</name>
<dbReference type="HOGENOM" id="CLU_123801_0_0_10"/>
<dbReference type="Proteomes" id="UP000003844">
    <property type="component" value="Unassembled WGS sequence"/>
</dbReference>
<dbReference type="eggNOG" id="ENOG50332B6">
    <property type="taxonomic scope" value="Bacteria"/>
</dbReference>
<dbReference type="PROSITE" id="PS51257">
    <property type="entry name" value="PROKAR_LIPOPROTEIN"/>
    <property type="match status" value="1"/>
</dbReference>
<dbReference type="RefSeq" id="WP_006988563.1">
    <property type="nucleotide sequence ID" value="NZ_JH594606.1"/>
</dbReference>
<evidence type="ECO:0000313" key="1">
    <source>
        <dbReference type="EMBL" id="EHQ02251.1"/>
    </source>
</evidence>
<evidence type="ECO:0000313" key="2">
    <source>
        <dbReference type="Proteomes" id="UP000003844"/>
    </source>
</evidence>
<gene>
    <name evidence="1" type="ORF">Gilli_1604</name>
</gene>
<keyword evidence="2" id="KW-1185">Reference proteome</keyword>
<dbReference type="AlphaFoldDB" id="H2BYU9"/>
<dbReference type="OrthoDB" id="1448832at2"/>
<protein>
    <submittedName>
        <fullName evidence="1">Secreted protein</fullName>
    </submittedName>
</protein>
<dbReference type="EMBL" id="JH594606">
    <property type="protein sequence ID" value="EHQ02251.1"/>
    <property type="molecule type" value="Genomic_DNA"/>
</dbReference>
<reference evidence="2" key="1">
    <citation type="journal article" date="2012" name="Stand. Genomic Sci.">
        <title>Genome sequence of the Antarctic rhodopsins-containing flavobacterium Gillisia limnaea type strain (R-8282(T)).</title>
        <authorList>
            <person name="Riedel T."/>
            <person name="Held B."/>
            <person name="Nolan M."/>
            <person name="Lucas S."/>
            <person name="Lapidus A."/>
            <person name="Tice H."/>
            <person name="Del Rio T.G."/>
            <person name="Cheng J.F."/>
            <person name="Han C."/>
            <person name="Tapia R."/>
            <person name="Goodwin L.A."/>
            <person name="Pitluck S."/>
            <person name="Liolios K."/>
            <person name="Mavromatis K."/>
            <person name="Pagani I."/>
            <person name="Ivanova N."/>
            <person name="Mikhailova N."/>
            <person name="Pati A."/>
            <person name="Chen A."/>
            <person name="Palaniappan K."/>
            <person name="Land M."/>
            <person name="Rohde M."/>
            <person name="Tindall B.J."/>
            <person name="Detter J.C."/>
            <person name="Goker M."/>
            <person name="Bristow J."/>
            <person name="Eisen J.A."/>
            <person name="Markowitz V."/>
            <person name="Hugenholtz P."/>
            <person name="Kyrpides N.C."/>
            <person name="Klenk H.P."/>
            <person name="Woyke T."/>
        </authorList>
    </citation>
    <scope>NUCLEOTIDE SEQUENCE [LARGE SCALE GENOMIC DNA]</scope>
    <source>
        <strain evidence="2">DSM 15749 / LMG 21470 / R-8282</strain>
    </source>
</reference>
<dbReference type="STRING" id="865937.Gilli_1604"/>
<organism evidence="1 2">
    <name type="scientific">Gillisia limnaea (strain DSM 15749 / LMG 21470 / R-8282)</name>
    <dbReference type="NCBI Taxonomy" id="865937"/>
    <lineage>
        <taxon>Bacteria</taxon>
        <taxon>Pseudomonadati</taxon>
        <taxon>Bacteroidota</taxon>
        <taxon>Flavobacteriia</taxon>
        <taxon>Flavobacteriales</taxon>
        <taxon>Flavobacteriaceae</taxon>
        <taxon>Gillisia</taxon>
    </lineage>
</organism>
<accession>H2BYU9</accession>
<sequence length="183" mass="21081">MSFPKPILKTYLFLLLIAGLTSCVKDIDLDQAESITLQPDLQVDLLIFDVDEVDFRDPITNNQKTIIRDTVRLEFLDDDYIQNDLSEVEFSFKYINSFPQSFNNSIFFLSENNNVQHRVDFPIDPGSMSSPVTTERIELIEQAQIGVIRRSIKMVVEIEVLPNSEPFTGELKFQSKGLFSFQF</sequence>
<proteinExistence type="predicted"/>